<dbReference type="InterPro" id="IPR001031">
    <property type="entry name" value="Thioesterase"/>
</dbReference>
<comment type="similarity">
    <text evidence="1">Belongs to the thioesterase family.</text>
</comment>
<evidence type="ECO:0000313" key="4">
    <source>
        <dbReference type="Proteomes" id="UP000516230"/>
    </source>
</evidence>
<organism evidence="3 4">
    <name type="scientific">Streptomyces genisteinicus</name>
    <dbReference type="NCBI Taxonomy" id="2768068"/>
    <lineage>
        <taxon>Bacteria</taxon>
        <taxon>Bacillati</taxon>
        <taxon>Actinomycetota</taxon>
        <taxon>Actinomycetes</taxon>
        <taxon>Kitasatosporales</taxon>
        <taxon>Streptomycetaceae</taxon>
        <taxon>Streptomyces</taxon>
    </lineage>
</organism>
<dbReference type="Gene3D" id="3.40.50.1820">
    <property type="entry name" value="alpha/beta hydrolase"/>
    <property type="match status" value="1"/>
</dbReference>
<accession>A0A7H0I1H5</accession>
<dbReference type="Proteomes" id="UP000516230">
    <property type="component" value="Chromosome"/>
</dbReference>
<protein>
    <submittedName>
        <fullName evidence="3">Thioesterase</fullName>
    </submittedName>
</protein>
<proteinExistence type="inferred from homology"/>
<sequence>MTDGWFALYPPVGGGRGAYSPMVAELRDHGHCHLPALAGRDNRFAESAAVRFTDLADDLWTQLEAEFGPGRDPGGLVLFGFSMGALIATEMAARLQQRGTAARGLVVAGCPPPHLLAGHALHTLEDAALTAALAAQGTVPRVVLDDPGLLSMMLPVWRADCAAVASHPRRPVVLDCPVHALGGTEDPLVREADLTVWPRLGGAGSSVRMVPGDHAAVLDRQDLMAAAVLASADRSSPTEARW</sequence>
<dbReference type="PANTHER" id="PTHR11487">
    <property type="entry name" value="THIOESTERASE"/>
    <property type="match status" value="1"/>
</dbReference>
<dbReference type="SUPFAM" id="SSF53474">
    <property type="entry name" value="alpha/beta-Hydrolases"/>
    <property type="match status" value="1"/>
</dbReference>
<dbReference type="InterPro" id="IPR012223">
    <property type="entry name" value="TEII"/>
</dbReference>
<evidence type="ECO:0000259" key="2">
    <source>
        <dbReference type="Pfam" id="PF00975"/>
    </source>
</evidence>
<dbReference type="EMBL" id="CP060825">
    <property type="protein sequence ID" value="QNP66641.1"/>
    <property type="molecule type" value="Genomic_DNA"/>
</dbReference>
<evidence type="ECO:0000313" key="3">
    <source>
        <dbReference type="EMBL" id="QNP66641.1"/>
    </source>
</evidence>
<dbReference type="AlphaFoldDB" id="A0A7H0I1H5"/>
<dbReference type="Pfam" id="PF00975">
    <property type="entry name" value="Thioesterase"/>
    <property type="match status" value="1"/>
</dbReference>
<dbReference type="InterPro" id="IPR029058">
    <property type="entry name" value="AB_hydrolase_fold"/>
</dbReference>
<dbReference type="GO" id="GO:0008610">
    <property type="term" value="P:lipid biosynthetic process"/>
    <property type="evidence" value="ECO:0007669"/>
    <property type="project" value="TreeGrafter"/>
</dbReference>
<keyword evidence="4" id="KW-1185">Reference proteome</keyword>
<dbReference type="KEGG" id="sgj:IAG43_29450"/>
<feature type="domain" description="Thioesterase" evidence="2">
    <location>
        <begin position="8"/>
        <end position="222"/>
    </location>
</feature>
<gene>
    <name evidence="3" type="ORF">IAG43_29450</name>
</gene>
<dbReference type="PANTHER" id="PTHR11487:SF0">
    <property type="entry name" value="S-ACYL FATTY ACID SYNTHASE THIOESTERASE, MEDIUM CHAIN"/>
    <property type="match status" value="1"/>
</dbReference>
<evidence type="ECO:0000256" key="1">
    <source>
        <dbReference type="ARBA" id="ARBA00007169"/>
    </source>
</evidence>
<name>A0A7H0I1H5_9ACTN</name>
<reference evidence="3 4" key="1">
    <citation type="submission" date="2020-08" db="EMBL/GenBank/DDBJ databases">
        <title>A novel species.</title>
        <authorList>
            <person name="Gao J."/>
        </authorList>
    </citation>
    <scope>NUCLEOTIDE SEQUENCE [LARGE SCALE GENOMIC DNA]</scope>
    <source>
        <strain evidence="3 4">CRPJ-33</strain>
    </source>
</reference>
<dbReference type="RefSeq" id="WP_187743697.1">
    <property type="nucleotide sequence ID" value="NZ_CP060825.1"/>
</dbReference>